<dbReference type="EMBL" id="JANPWZ010000262">
    <property type="protein sequence ID" value="KAJ3578086.1"/>
    <property type="molecule type" value="Genomic_DNA"/>
</dbReference>
<organism evidence="1 2">
    <name type="scientific">Xylaria arbuscula</name>
    <dbReference type="NCBI Taxonomy" id="114810"/>
    <lineage>
        <taxon>Eukaryota</taxon>
        <taxon>Fungi</taxon>
        <taxon>Dikarya</taxon>
        <taxon>Ascomycota</taxon>
        <taxon>Pezizomycotina</taxon>
        <taxon>Sordariomycetes</taxon>
        <taxon>Xylariomycetidae</taxon>
        <taxon>Xylariales</taxon>
        <taxon>Xylariaceae</taxon>
        <taxon>Xylaria</taxon>
    </lineage>
</organism>
<gene>
    <name evidence="1" type="ORF">NPX13_g2483</name>
</gene>
<comment type="caution">
    <text evidence="1">The sequence shown here is derived from an EMBL/GenBank/DDBJ whole genome shotgun (WGS) entry which is preliminary data.</text>
</comment>
<protein>
    <submittedName>
        <fullName evidence="1">Uncharacterized protein</fullName>
    </submittedName>
</protein>
<keyword evidence="2" id="KW-1185">Reference proteome</keyword>
<dbReference type="AlphaFoldDB" id="A0A9W8NJ38"/>
<name>A0A9W8NJ38_9PEZI</name>
<reference evidence="1" key="1">
    <citation type="submission" date="2022-07" db="EMBL/GenBank/DDBJ databases">
        <title>Genome Sequence of Xylaria arbuscula.</title>
        <authorList>
            <person name="Buettner E."/>
        </authorList>
    </citation>
    <scope>NUCLEOTIDE SEQUENCE</scope>
    <source>
        <strain evidence="1">VT107</strain>
    </source>
</reference>
<proteinExistence type="predicted"/>
<dbReference type="Proteomes" id="UP001148614">
    <property type="component" value="Unassembled WGS sequence"/>
</dbReference>
<sequence>MCEPRSASERSHSGATWQALRCAARGPADATWVPILAADRSTANKLRAWHGGTTISKLAGKVVCPVLEAGGCARAAVSNAVHVISVHFAVSLASGPNRRRRGSAVKWAVCLPYVGSRSFSGDLHEDQDSANQGFRVRLTLIKGSIYLGSVNEITLVGLGGEVSVSGRVSQCGPVLDSRDGEQLLPGPQNPQGPCARELRDLFQRYSSKTEDTVPVTQNTSLAMKGMIGAGQGHPGAEPTAGLKYPEVSWVNIPRRRNSTAL</sequence>
<evidence type="ECO:0000313" key="1">
    <source>
        <dbReference type="EMBL" id="KAJ3578086.1"/>
    </source>
</evidence>
<accession>A0A9W8NJ38</accession>
<evidence type="ECO:0000313" key="2">
    <source>
        <dbReference type="Proteomes" id="UP001148614"/>
    </source>
</evidence>